<dbReference type="CDD" id="cd04301">
    <property type="entry name" value="NAT_SF"/>
    <property type="match status" value="1"/>
</dbReference>
<name>A0A0F6RBK0_9GAMM</name>
<dbReference type="AlphaFoldDB" id="A0A0F6RBK0"/>
<dbReference type="HAMAP" id="MF_02210">
    <property type="entry name" value="RimI"/>
    <property type="match status" value="1"/>
</dbReference>
<dbReference type="PANTHER" id="PTHR43420:SF12">
    <property type="entry name" value="N-ACETYLTRANSFERASE DOMAIN-CONTAINING PROTEIN"/>
    <property type="match status" value="1"/>
</dbReference>
<protein>
    <recommendedName>
        <fullName evidence="5 6">[Ribosomal protein bS18]-alanine N-acetyltransferase</fullName>
        <ecNumber evidence="5 6">2.3.1.266</ecNumber>
    </recommendedName>
</protein>
<evidence type="ECO:0000256" key="4">
    <source>
        <dbReference type="ARBA" id="ARBA00023315"/>
    </source>
</evidence>
<gene>
    <name evidence="5" type="primary">rimI</name>
    <name evidence="8" type="ORF">TQ33_0651</name>
</gene>
<dbReference type="OrthoDB" id="9796919at2"/>
<dbReference type="EC" id="2.3.1.266" evidence="5 6"/>
<evidence type="ECO:0000256" key="2">
    <source>
        <dbReference type="ARBA" id="ARBA00022490"/>
    </source>
</evidence>
<feature type="domain" description="N-acetyltransferase" evidence="7">
    <location>
        <begin position="5"/>
        <end position="150"/>
    </location>
</feature>
<dbReference type="GO" id="GO:0005737">
    <property type="term" value="C:cytoplasm"/>
    <property type="evidence" value="ECO:0007669"/>
    <property type="project" value="UniProtKB-SubCell"/>
</dbReference>
<dbReference type="PANTHER" id="PTHR43420">
    <property type="entry name" value="ACETYLTRANSFERASE"/>
    <property type="match status" value="1"/>
</dbReference>
<comment type="function">
    <text evidence="5 6">Acetylates the N-terminal alanine of ribosomal protein bS18.</text>
</comment>
<dbReference type="PROSITE" id="PS51186">
    <property type="entry name" value="GNAT"/>
    <property type="match status" value="1"/>
</dbReference>
<dbReference type="Gene3D" id="3.40.630.30">
    <property type="match status" value="1"/>
</dbReference>
<sequence>MTPTTVIRPLDVEDLETIVGIEQQAHAYPWKKSIHLSCIEQGYPSLVLEQDRAITAYVVFNYLYDECHLMNITTKPSLQGRGYASQLIQTLYQHSALAGMSSVLLEVRESNHPALSFYAKEGFEKIGHRPDYYPKGLDREGAVVMRRSLSDFLLS</sequence>
<evidence type="ECO:0000256" key="6">
    <source>
        <dbReference type="RuleBase" id="RU363094"/>
    </source>
</evidence>
<evidence type="ECO:0000313" key="8">
    <source>
        <dbReference type="EMBL" id="AKE51628.1"/>
    </source>
</evidence>
<keyword evidence="2 5" id="KW-0963">Cytoplasm</keyword>
<dbReference type="InterPro" id="IPR016181">
    <property type="entry name" value="Acyl_CoA_acyltransferase"/>
</dbReference>
<evidence type="ECO:0000259" key="7">
    <source>
        <dbReference type="PROSITE" id="PS51186"/>
    </source>
</evidence>
<comment type="similarity">
    <text evidence="1 5 6">Belongs to the acetyltransferase family. RimI subfamily.</text>
</comment>
<dbReference type="InterPro" id="IPR006464">
    <property type="entry name" value="AcTrfase_RimI/Ard1"/>
</dbReference>
<dbReference type="InterPro" id="IPR050680">
    <property type="entry name" value="YpeA/RimI_acetyltransf"/>
</dbReference>
<dbReference type="RefSeq" id="WP_046560799.1">
    <property type="nucleotide sequence ID" value="NZ_CP010975.1"/>
</dbReference>
<dbReference type="InterPro" id="IPR000182">
    <property type="entry name" value="GNAT_dom"/>
</dbReference>
<reference evidence="8 9" key="1">
    <citation type="submission" date="2015-02" db="EMBL/GenBank/DDBJ databases">
        <title>Complete genome sequence of Kangiella geojedonensis strain YCS-5T.</title>
        <authorList>
            <person name="Kim K.M."/>
        </authorList>
    </citation>
    <scope>NUCLEOTIDE SEQUENCE [LARGE SCALE GENOMIC DNA]</scope>
    <source>
        <strain evidence="8 9">YCS-5</strain>
    </source>
</reference>
<feature type="binding site" evidence="5">
    <location>
        <position position="111"/>
    </location>
    <ligand>
        <name>acetyl-CoA</name>
        <dbReference type="ChEBI" id="CHEBI:57288"/>
    </ligand>
</feature>
<evidence type="ECO:0000256" key="1">
    <source>
        <dbReference type="ARBA" id="ARBA00005395"/>
    </source>
</evidence>
<keyword evidence="4 5" id="KW-0012">Acyltransferase</keyword>
<dbReference type="Pfam" id="PF00583">
    <property type="entry name" value="Acetyltransf_1"/>
    <property type="match status" value="1"/>
</dbReference>
<keyword evidence="9" id="KW-1185">Reference proteome</keyword>
<dbReference type="EMBL" id="CP010975">
    <property type="protein sequence ID" value="AKE51628.1"/>
    <property type="molecule type" value="Genomic_DNA"/>
</dbReference>
<dbReference type="Proteomes" id="UP000034071">
    <property type="component" value="Chromosome"/>
</dbReference>
<evidence type="ECO:0000256" key="3">
    <source>
        <dbReference type="ARBA" id="ARBA00022679"/>
    </source>
</evidence>
<dbReference type="SUPFAM" id="SSF55729">
    <property type="entry name" value="Acyl-CoA N-acyltransferases (Nat)"/>
    <property type="match status" value="1"/>
</dbReference>
<comment type="caution">
    <text evidence="5">Lacks conserved residue(s) required for the propagation of feature annotation.</text>
</comment>
<proteinExistence type="inferred from homology"/>
<keyword evidence="3 5" id="KW-0808">Transferase</keyword>
<organism evidence="8 9">
    <name type="scientific">Kangiella geojedonensis</name>
    <dbReference type="NCBI Taxonomy" id="914150"/>
    <lineage>
        <taxon>Bacteria</taxon>
        <taxon>Pseudomonadati</taxon>
        <taxon>Pseudomonadota</taxon>
        <taxon>Gammaproteobacteria</taxon>
        <taxon>Kangiellales</taxon>
        <taxon>Kangiellaceae</taxon>
        <taxon>Kangiella</taxon>
    </lineage>
</organism>
<dbReference type="KEGG" id="kge:TQ33_0651"/>
<dbReference type="HOGENOM" id="CLU_013985_23_2_6"/>
<evidence type="ECO:0000256" key="5">
    <source>
        <dbReference type="HAMAP-Rule" id="MF_02210"/>
    </source>
</evidence>
<feature type="active site" description="Proton donor" evidence="5">
    <location>
        <position position="118"/>
    </location>
</feature>
<comment type="catalytic activity">
    <reaction evidence="5 6">
        <text>N-terminal L-alanyl-[ribosomal protein bS18] + acetyl-CoA = N-terminal N(alpha)-acetyl-L-alanyl-[ribosomal protein bS18] + CoA + H(+)</text>
        <dbReference type="Rhea" id="RHEA:43756"/>
        <dbReference type="Rhea" id="RHEA-COMP:10676"/>
        <dbReference type="Rhea" id="RHEA-COMP:10677"/>
        <dbReference type="ChEBI" id="CHEBI:15378"/>
        <dbReference type="ChEBI" id="CHEBI:57287"/>
        <dbReference type="ChEBI" id="CHEBI:57288"/>
        <dbReference type="ChEBI" id="CHEBI:64718"/>
        <dbReference type="ChEBI" id="CHEBI:83683"/>
        <dbReference type="EC" id="2.3.1.266"/>
    </reaction>
</comment>
<dbReference type="InterPro" id="IPR043690">
    <property type="entry name" value="RimI"/>
</dbReference>
<feature type="active site" description="Proton acceptor" evidence="5">
    <location>
        <position position="106"/>
    </location>
</feature>
<dbReference type="NCBIfam" id="TIGR01575">
    <property type="entry name" value="rimI"/>
    <property type="match status" value="1"/>
</dbReference>
<dbReference type="STRING" id="914150.TQ33_0651"/>
<accession>A0A0F6RBK0</accession>
<evidence type="ECO:0000313" key="9">
    <source>
        <dbReference type="Proteomes" id="UP000034071"/>
    </source>
</evidence>
<comment type="subcellular location">
    <subcellularLocation>
        <location evidence="5 6">Cytoplasm</location>
    </subcellularLocation>
</comment>
<dbReference type="GO" id="GO:0008999">
    <property type="term" value="F:protein-N-terminal-alanine acetyltransferase activity"/>
    <property type="evidence" value="ECO:0007669"/>
    <property type="project" value="UniProtKB-UniRule"/>
</dbReference>